<keyword evidence="2" id="KW-0472">Membrane</keyword>
<dbReference type="Proteomes" id="UP001189429">
    <property type="component" value="Unassembled WGS sequence"/>
</dbReference>
<sequence length="277" mass="29842">GGALPAAVPRAGRGAGEEGWAPAARGVESPAAQVEDAPALRPGTPGRSAAEEHAALLALAGAIRAENERLRVESAGLVREESEHLDARLGRKRARFSFDLKKVDALCYVLLAVIVMTPCCHMMLWCVRHNGVGGISGWCSSCGEFWLYRSQAFWFLLLWWLLVVVLASRVLLQLGAAKSLTTVVDRVYVGYLLAGLIAIMLHELYVEIQKLLNRARDYILGQFNTFKDSVKHGLAAAKGTLKDVEHAAQNVSPAAKKAYHAAGDFASAHSPKGKACC</sequence>
<keyword evidence="2" id="KW-0812">Transmembrane</keyword>
<protein>
    <submittedName>
        <fullName evidence="3">Uncharacterized protein</fullName>
    </submittedName>
</protein>
<reference evidence="3" key="1">
    <citation type="submission" date="2023-10" db="EMBL/GenBank/DDBJ databases">
        <authorList>
            <person name="Chen Y."/>
            <person name="Shah S."/>
            <person name="Dougan E. K."/>
            <person name="Thang M."/>
            <person name="Chan C."/>
        </authorList>
    </citation>
    <scope>NUCLEOTIDE SEQUENCE [LARGE SCALE GENOMIC DNA]</scope>
</reference>
<gene>
    <name evidence="3" type="ORF">PCOR1329_LOCUS16929</name>
</gene>
<feature type="transmembrane region" description="Helical" evidence="2">
    <location>
        <begin position="188"/>
        <end position="206"/>
    </location>
</feature>
<organism evidence="3 4">
    <name type="scientific">Prorocentrum cordatum</name>
    <dbReference type="NCBI Taxonomy" id="2364126"/>
    <lineage>
        <taxon>Eukaryota</taxon>
        <taxon>Sar</taxon>
        <taxon>Alveolata</taxon>
        <taxon>Dinophyceae</taxon>
        <taxon>Prorocentrales</taxon>
        <taxon>Prorocentraceae</taxon>
        <taxon>Prorocentrum</taxon>
    </lineage>
</organism>
<keyword evidence="4" id="KW-1185">Reference proteome</keyword>
<feature type="non-terminal residue" evidence="3">
    <location>
        <position position="1"/>
    </location>
</feature>
<dbReference type="EMBL" id="CAUYUJ010005216">
    <property type="protein sequence ID" value="CAK0812730.1"/>
    <property type="molecule type" value="Genomic_DNA"/>
</dbReference>
<evidence type="ECO:0000256" key="1">
    <source>
        <dbReference type="SAM" id="MobiDB-lite"/>
    </source>
</evidence>
<evidence type="ECO:0000256" key="2">
    <source>
        <dbReference type="SAM" id="Phobius"/>
    </source>
</evidence>
<feature type="region of interest" description="Disordered" evidence="1">
    <location>
        <begin position="1"/>
        <end position="47"/>
    </location>
</feature>
<keyword evidence="2" id="KW-1133">Transmembrane helix</keyword>
<accession>A0ABN9R4A6</accession>
<evidence type="ECO:0000313" key="3">
    <source>
        <dbReference type="EMBL" id="CAK0812730.1"/>
    </source>
</evidence>
<feature type="transmembrane region" description="Helical" evidence="2">
    <location>
        <begin position="105"/>
        <end position="125"/>
    </location>
</feature>
<comment type="caution">
    <text evidence="3">The sequence shown here is derived from an EMBL/GenBank/DDBJ whole genome shotgun (WGS) entry which is preliminary data.</text>
</comment>
<feature type="transmembrane region" description="Helical" evidence="2">
    <location>
        <begin position="155"/>
        <end position="176"/>
    </location>
</feature>
<feature type="compositionally biased region" description="Low complexity" evidence="1">
    <location>
        <begin position="1"/>
        <end position="26"/>
    </location>
</feature>
<evidence type="ECO:0000313" key="4">
    <source>
        <dbReference type="Proteomes" id="UP001189429"/>
    </source>
</evidence>
<name>A0ABN9R4A6_9DINO</name>
<proteinExistence type="predicted"/>